<feature type="transmembrane region" description="Helical" evidence="1">
    <location>
        <begin position="12"/>
        <end position="31"/>
    </location>
</feature>
<name>A0A059FCW5_9PROT</name>
<sequence>MNRLLDFISRTPVLIGSFILMIVVAAGFVWARGFMDGTFLDLEMSGPAAMQRLSEMTPDQRNVQFWTTLVLDTLFPLAYGGFFGGLAARFGGSRRLLATLPMLLGVGFDFAENITQVLAVKGFDSLLAAKTFLTPVKFGLVDIGIVIGIVLALMALVRHLLKPRAA</sequence>
<protein>
    <submittedName>
        <fullName evidence="2">Uncharacterized protein</fullName>
    </submittedName>
</protein>
<dbReference type="OrthoDB" id="9554160at2"/>
<dbReference type="AlphaFoldDB" id="A0A059FCW5"/>
<evidence type="ECO:0000256" key="1">
    <source>
        <dbReference type="SAM" id="Phobius"/>
    </source>
</evidence>
<dbReference type="STRING" id="1280950.HJO_15963"/>
<keyword evidence="3" id="KW-1185">Reference proteome</keyword>
<feature type="transmembrane region" description="Helical" evidence="1">
    <location>
        <begin position="138"/>
        <end position="161"/>
    </location>
</feature>
<reference evidence="2 3" key="1">
    <citation type="journal article" date="2014" name="Antonie Van Leeuwenhoek">
        <title>Hyphomonas beringensis sp. nov. and Hyphomonas chukchiensis sp. nov., isolated from surface seawater of the Bering Sea and Chukchi Sea.</title>
        <authorList>
            <person name="Li C."/>
            <person name="Lai Q."/>
            <person name="Li G."/>
            <person name="Dong C."/>
            <person name="Wang J."/>
            <person name="Liao Y."/>
            <person name="Shao Z."/>
        </authorList>
    </citation>
    <scope>NUCLEOTIDE SEQUENCE [LARGE SCALE GENOMIC DNA]</scope>
    <source>
        <strain evidence="2 3">MHS-2</strain>
    </source>
</reference>
<gene>
    <name evidence="2" type="ORF">HJO_15963</name>
</gene>
<comment type="caution">
    <text evidence="2">The sequence shown here is derived from an EMBL/GenBank/DDBJ whole genome shotgun (WGS) entry which is preliminary data.</text>
</comment>
<dbReference type="EMBL" id="ARYK01000010">
    <property type="protein sequence ID" value="KCZ88373.1"/>
    <property type="molecule type" value="Genomic_DNA"/>
</dbReference>
<organism evidence="2 3">
    <name type="scientific">Hyphomonas johnsonii MHS-2</name>
    <dbReference type="NCBI Taxonomy" id="1280950"/>
    <lineage>
        <taxon>Bacteria</taxon>
        <taxon>Pseudomonadati</taxon>
        <taxon>Pseudomonadota</taxon>
        <taxon>Alphaproteobacteria</taxon>
        <taxon>Hyphomonadales</taxon>
        <taxon>Hyphomonadaceae</taxon>
        <taxon>Hyphomonas</taxon>
    </lineage>
</organism>
<evidence type="ECO:0000313" key="3">
    <source>
        <dbReference type="Proteomes" id="UP000025171"/>
    </source>
</evidence>
<dbReference type="Proteomes" id="UP000025171">
    <property type="component" value="Unassembled WGS sequence"/>
</dbReference>
<keyword evidence="1" id="KW-0812">Transmembrane</keyword>
<evidence type="ECO:0000313" key="2">
    <source>
        <dbReference type="EMBL" id="KCZ88373.1"/>
    </source>
</evidence>
<dbReference type="RefSeq" id="WP_035618967.1">
    <property type="nucleotide sequence ID" value="NZ_ARYK01000010.1"/>
</dbReference>
<accession>A0A059FCW5</accession>
<feature type="transmembrane region" description="Helical" evidence="1">
    <location>
        <begin position="96"/>
        <end position="118"/>
    </location>
</feature>
<dbReference type="PATRIC" id="fig|1280950.3.peg.3207"/>
<proteinExistence type="predicted"/>
<keyword evidence="1" id="KW-0472">Membrane</keyword>
<feature type="transmembrane region" description="Helical" evidence="1">
    <location>
        <begin position="63"/>
        <end position="84"/>
    </location>
</feature>
<keyword evidence="1" id="KW-1133">Transmembrane helix</keyword>
<dbReference type="eggNOG" id="ENOG50347WY">
    <property type="taxonomic scope" value="Bacteria"/>
</dbReference>